<evidence type="ECO:0000313" key="16">
    <source>
        <dbReference type="EMBL" id="CAB4861189.1"/>
    </source>
</evidence>
<dbReference type="PANTHER" id="PTHR46382">
    <property type="entry name" value="PHOSPHATIDATE CYTIDYLYLTRANSFERASE"/>
    <property type="match status" value="1"/>
</dbReference>
<dbReference type="PROSITE" id="PS01315">
    <property type="entry name" value="CDS"/>
    <property type="match status" value="1"/>
</dbReference>
<evidence type="ECO:0000256" key="11">
    <source>
        <dbReference type="ARBA" id="ARBA00023209"/>
    </source>
</evidence>
<evidence type="ECO:0000256" key="10">
    <source>
        <dbReference type="ARBA" id="ARBA00023136"/>
    </source>
</evidence>
<evidence type="ECO:0000256" key="7">
    <source>
        <dbReference type="ARBA" id="ARBA00022695"/>
    </source>
</evidence>
<feature type="transmembrane region" description="Helical" evidence="14">
    <location>
        <begin position="480"/>
        <end position="499"/>
    </location>
</feature>
<accession>A0A6J7CYF5</accession>
<keyword evidence="5" id="KW-0808">Transferase</keyword>
<evidence type="ECO:0000313" key="17">
    <source>
        <dbReference type="EMBL" id="CAB5023227.1"/>
    </source>
</evidence>
<feature type="transmembrane region" description="Helical" evidence="14">
    <location>
        <begin position="259"/>
        <end position="279"/>
    </location>
</feature>
<comment type="similarity">
    <text evidence="2">Belongs to the CDS family.</text>
</comment>
<evidence type="ECO:0000256" key="12">
    <source>
        <dbReference type="ARBA" id="ARBA00023264"/>
    </source>
</evidence>
<proteinExistence type="inferred from homology"/>
<keyword evidence="12" id="KW-1208">Phospholipid metabolism</keyword>
<evidence type="ECO:0000256" key="13">
    <source>
        <dbReference type="SAM" id="MobiDB-lite"/>
    </source>
</evidence>
<feature type="transmembrane region" description="Helical" evidence="14">
    <location>
        <begin position="235"/>
        <end position="253"/>
    </location>
</feature>
<evidence type="ECO:0000256" key="4">
    <source>
        <dbReference type="ARBA" id="ARBA00022516"/>
    </source>
</evidence>
<feature type="transmembrane region" description="Helical" evidence="14">
    <location>
        <begin position="436"/>
        <end position="459"/>
    </location>
</feature>
<feature type="transmembrane region" description="Helical" evidence="14">
    <location>
        <begin position="339"/>
        <end position="357"/>
    </location>
</feature>
<evidence type="ECO:0000256" key="6">
    <source>
        <dbReference type="ARBA" id="ARBA00022692"/>
    </source>
</evidence>
<dbReference type="EMBL" id="CAFBPM010000009">
    <property type="protein sequence ID" value="CAB5023227.1"/>
    <property type="molecule type" value="Genomic_DNA"/>
</dbReference>
<reference evidence="16" key="1">
    <citation type="submission" date="2020-05" db="EMBL/GenBank/DDBJ databases">
        <authorList>
            <person name="Chiriac C."/>
            <person name="Salcher M."/>
            <person name="Ghai R."/>
            <person name="Kavagutti S V."/>
        </authorList>
    </citation>
    <scope>NUCLEOTIDE SEQUENCE</scope>
</reference>
<keyword evidence="8 14" id="KW-1133">Transmembrane helix</keyword>
<feature type="transmembrane region" description="Helical" evidence="14">
    <location>
        <begin position="286"/>
        <end position="303"/>
    </location>
</feature>
<name>A0A6J7CYF5_9ZZZZ</name>
<dbReference type="PANTHER" id="PTHR46382:SF1">
    <property type="entry name" value="PHOSPHATIDATE CYTIDYLYLTRANSFERASE"/>
    <property type="match status" value="1"/>
</dbReference>
<gene>
    <name evidence="15" type="ORF">UFOPK3164_00681</name>
    <name evidence="16" type="ORF">UFOPK3427_00198</name>
    <name evidence="17" type="ORF">UFOPK4112_01043</name>
</gene>
<keyword evidence="9" id="KW-0443">Lipid metabolism</keyword>
<organism evidence="16">
    <name type="scientific">freshwater metagenome</name>
    <dbReference type="NCBI Taxonomy" id="449393"/>
    <lineage>
        <taxon>unclassified sequences</taxon>
        <taxon>metagenomes</taxon>
        <taxon>ecological metagenomes</taxon>
    </lineage>
</organism>
<dbReference type="GO" id="GO:0004605">
    <property type="term" value="F:phosphatidate cytidylyltransferase activity"/>
    <property type="evidence" value="ECO:0007669"/>
    <property type="project" value="TreeGrafter"/>
</dbReference>
<keyword evidence="4" id="KW-0444">Lipid biosynthesis</keyword>
<evidence type="ECO:0000313" key="15">
    <source>
        <dbReference type="EMBL" id="CAB4824909.1"/>
    </source>
</evidence>
<sequence length="502" mass="54146">MSDNSGFFDDDDLDEPTVTLPAVGGVRITGATPASDDPLADWNLDEKKTAAVEMPHWTDEPTGQVPAILDREEVSDDPLSGVSAPVWREDNSDWTDDSDAFESLILEPQEEPMGALNPEQVLEESQPWEFNLDDLPGTESSISEEMNAQDAPGQEGLFSNEETLDPWNLDDIPATPLPPMAATSPAPRRRGRERQDADEREPSRYRDQDDRSPRQSRDGLDQRDGGGRGKQGRDLPVAIITGVLIAVLVLVTFDIGTLLAMVLVIVVVTLAAAEVFAAFRRGGYHPATLLGLVATIALLIAAYNRGTQAIGLIAVLLFIFTVIWYMIGVEKTDALKGLASTMLVFAWIGIFGSYAALLLNPNLFPDRHGLAYLLGGILVSIAYDIAALFIGSSIGKRPLAPSISPNKTWEGLIGGSVAAILMAVIVVHLIHPWTLMSSLVLGIVVAIVSPLGDLTESLVKRNLGLKDMGRLLPGHGGMMDRVDGLLFVLPATFYVVQAFHLA</sequence>
<keyword evidence="10 14" id="KW-0472">Membrane</keyword>
<dbReference type="InterPro" id="IPR000374">
    <property type="entry name" value="PC_trans"/>
</dbReference>
<feature type="transmembrane region" description="Helical" evidence="14">
    <location>
        <begin position="309"/>
        <end position="327"/>
    </location>
</feature>
<comment type="subcellular location">
    <subcellularLocation>
        <location evidence="1">Cell membrane</location>
        <topology evidence="1">Multi-pass membrane protein</topology>
    </subcellularLocation>
</comment>
<evidence type="ECO:0000256" key="5">
    <source>
        <dbReference type="ARBA" id="ARBA00022679"/>
    </source>
</evidence>
<evidence type="ECO:0000256" key="14">
    <source>
        <dbReference type="SAM" id="Phobius"/>
    </source>
</evidence>
<dbReference type="EMBL" id="CAFBLT010000001">
    <property type="protein sequence ID" value="CAB4861189.1"/>
    <property type="molecule type" value="Genomic_DNA"/>
</dbReference>
<keyword evidence="6 14" id="KW-0812">Transmembrane</keyword>
<keyword evidence="3" id="KW-1003">Cell membrane</keyword>
<evidence type="ECO:0000256" key="3">
    <source>
        <dbReference type="ARBA" id="ARBA00022475"/>
    </source>
</evidence>
<feature type="transmembrane region" description="Helical" evidence="14">
    <location>
        <begin position="369"/>
        <end position="390"/>
    </location>
</feature>
<evidence type="ECO:0000256" key="9">
    <source>
        <dbReference type="ARBA" id="ARBA00023098"/>
    </source>
</evidence>
<dbReference type="EMBL" id="CAFABE010000023">
    <property type="protein sequence ID" value="CAB4824909.1"/>
    <property type="molecule type" value="Genomic_DNA"/>
</dbReference>
<feature type="region of interest" description="Disordered" evidence="13">
    <location>
        <begin position="73"/>
        <end position="231"/>
    </location>
</feature>
<evidence type="ECO:0000256" key="1">
    <source>
        <dbReference type="ARBA" id="ARBA00004651"/>
    </source>
</evidence>
<feature type="transmembrane region" description="Helical" evidence="14">
    <location>
        <begin position="411"/>
        <end position="430"/>
    </location>
</feature>
<dbReference type="AlphaFoldDB" id="A0A6J7CYF5"/>
<protein>
    <submittedName>
        <fullName evidence="16">Unannotated protein</fullName>
    </submittedName>
</protein>
<dbReference type="GO" id="GO:0005886">
    <property type="term" value="C:plasma membrane"/>
    <property type="evidence" value="ECO:0007669"/>
    <property type="project" value="UniProtKB-SubCell"/>
</dbReference>
<evidence type="ECO:0000256" key="2">
    <source>
        <dbReference type="ARBA" id="ARBA00010185"/>
    </source>
</evidence>
<dbReference type="GO" id="GO:0016024">
    <property type="term" value="P:CDP-diacylglycerol biosynthetic process"/>
    <property type="evidence" value="ECO:0007669"/>
    <property type="project" value="TreeGrafter"/>
</dbReference>
<evidence type="ECO:0000256" key="8">
    <source>
        <dbReference type="ARBA" id="ARBA00022989"/>
    </source>
</evidence>
<keyword evidence="7" id="KW-0548">Nucleotidyltransferase</keyword>
<keyword evidence="11" id="KW-0594">Phospholipid biosynthesis</keyword>
<dbReference type="Pfam" id="PF01148">
    <property type="entry name" value="CTP_transf_1"/>
    <property type="match status" value="1"/>
</dbReference>
<feature type="compositionally biased region" description="Basic and acidic residues" evidence="13">
    <location>
        <begin position="193"/>
        <end position="231"/>
    </location>
</feature>